<keyword evidence="1" id="KW-0805">Transcription regulation</keyword>
<evidence type="ECO:0000313" key="6">
    <source>
        <dbReference type="Proteomes" id="UP001500618"/>
    </source>
</evidence>
<dbReference type="Proteomes" id="UP001500618">
    <property type="component" value="Unassembled WGS sequence"/>
</dbReference>
<feature type="domain" description="HTH hxlR-type" evidence="4">
    <location>
        <begin position="23"/>
        <end position="123"/>
    </location>
</feature>
<dbReference type="InterPro" id="IPR036388">
    <property type="entry name" value="WH-like_DNA-bd_sf"/>
</dbReference>
<proteinExistence type="predicted"/>
<dbReference type="InterPro" id="IPR036390">
    <property type="entry name" value="WH_DNA-bd_sf"/>
</dbReference>
<gene>
    <name evidence="5" type="ORF">GCM10009765_38760</name>
</gene>
<dbReference type="PANTHER" id="PTHR33204:SF18">
    <property type="entry name" value="TRANSCRIPTIONAL REGULATORY PROTEIN"/>
    <property type="match status" value="1"/>
</dbReference>
<reference evidence="5 6" key="1">
    <citation type="journal article" date="2019" name="Int. J. Syst. Evol. Microbiol.">
        <title>The Global Catalogue of Microorganisms (GCM) 10K type strain sequencing project: providing services to taxonomists for standard genome sequencing and annotation.</title>
        <authorList>
            <consortium name="The Broad Institute Genomics Platform"/>
            <consortium name="The Broad Institute Genome Sequencing Center for Infectious Disease"/>
            <person name="Wu L."/>
            <person name="Ma J."/>
        </authorList>
    </citation>
    <scope>NUCLEOTIDE SEQUENCE [LARGE SCALE GENOMIC DNA]</scope>
    <source>
        <strain evidence="5 6">JCM 14718</strain>
    </source>
</reference>
<accession>A0ABN2HEP3</accession>
<organism evidence="5 6">
    <name type="scientific">Fodinicola feengrottensis</name>
    <dbReference type="NCBI Taxonomy" id="435914"/>
    <lineage>
        <taxon>Bacteria</taxon>
        <taxon>Bacillati</taxon>
        <taxon>Actinomycetota</taxon>
        <taxon>Actinomycetes</taxon>
        <taxon>Mycobacteriales</taxon>
        <taxon>Fodinicola</taxon>
    </lineage>
</organism>
<keyword evidence="2" id="KW-0238">DNA-binding</keyword>
<keyword evidence="3" id="KW-0804">Transcription</keyword>
<evidence type="ECO:0000256" key="3">
    <source>
        <dbReference type="ARBA" id="ARBA00023163"/>
    </source>
</evidence>
<evidence type="ECO:0000259" key="4">
    <source>
        <dbReference type="PROSITE" id="PS51118"/>
    </source>
</evidence>
<evidence type="ECO:0000256" key="1">
    <source>
        <dbReference type="ARBA" id="ARBA00023015"/>
    </source>
</evidence>
<evidence type="ECO:0000313" key="5">
    <source>
        <dbReference type="EMBL" id="GAA1685712.1"/>
    </source>
</evidence>
<dbReference type="Gene3D" id="1.10.10.10">
    <property type="entry name" value="Winged helix-like DNA-binding domain superfamily/Winged helix DNA-binding domain"/>
    <property type="match status" value="1"/>
</dbReference>
<dbReference type="PROSITE" id="PS51118">
    <property type="entry name" value="HTH_HXLR"/>
    <property type="match status" value="1"/>
</dbReference>
<keyword evidence="6" id="KW-1185">Reference proteome</keyword>
<sequence length="142" mass="16060">MDTVAEQDWKRSADLVGQYLSVCPARTIVEVLANKWTMLVMSTLQLNVEPMRFNELRRRLQGLTQKVLTQTLRTLERDGLVTRTVYPTMPPRVEYSLTRLGLGAADLLHAVGHWADLNVTEILAARTAYDERASRPPEPIGN</sequence>
<dbReference type="Pfam" id="PF01638">
    <property type="entry name" value="HxlR"/>
    <property type="match status" value="1"/>
</dbReference>
<dbReference type="RefSeq" id="WP_163571704.1">
    <property type="nucleotide sequence ID" value="NZ_BAAANY010000013.1"/>
</dbReference>
<dbReference type="EMBL" id="BAAANY010000013">
    <property type="protein sequence ID" value="GAA1685712.1"/>
    <property type="molecule type" value="Genomic_DNA"/>
</dbReference>
<name>A0ABN2HEP3_9ACTN</name>
<dbReference type="InterPro" id="IPR002577">
    <property type="entry name" value="HTH_HxlR"/>
</dbReference>
<evidence type="ECO:0000256" key="2">
    <source>
        <dbReference type="ARBA" id="ARBA00023125"/>
    </source>
</evidence>
<protein>
    <submittedName>
        <fullName evidence="5">Helix-turn-helix domain-containing protein</fullName>
    </submittedName>
</protein>
<dbReference type="SUPFAM" id="SSF46785">
    <property type="entry name" value="Winged helix' DNA-binding domain"/>
    <property type="match status" value="1"/>
</dbReference>
<comment type="caution">
    <text evidence="5">The sequence shown here is derived from an EMBL/GenBank/DDBJ whole genome shotgun (WGS) entry which is preliminary data.</text>
</comment>
<dbReference type="PANTHER" id="PTHR33204">
    <property type="entry name" value="TRANSCRIPTIONAL REGULATOR, MARR FAMILY"/>
    <property type="match status" value="1"/>
</dbReference>